<evidence type="ECO:0000313" key="4">
    <source>
        <dbReference type="Proteomes" id="UP000515908"/>
    </source>
</evidence>
<name>A0A7G2C0Z8_9TRYP</name>
<feature type="compositionally biased region" description="Polar residues" evidence="1">
    <location>
        <begin position="462"/>
        <end position="473"/>
    </location>
</feature>
<feature type="region of interest" description="Disordered" evidence="1">
    <location>
        <begin position="461"/>
        <end position="483"/>
    </location>
</feature>
<dbReference type="Proteomes" id="UP000515908">
    <property type="component" value="Chromosome 01"/>
</dbReference>
<evidence type="ECO:0000256" key="1">
    <source>
        <dbReference type="SAM" id="MobiDB-lite"/>
    </source>
</evidence>
<proteinExistence type="predicted"/>
<protein>
    <submittedName>
        <fullName evidence="3">Uncharacterized protein</fullName>
    </submittedName>
</protein>
<gene>
    <name evidence="3" type="ORF">ADEAN_000043000</name>
</gene>
<accession>A0A7G2C0Z8</accession>
<reference evidence="3 4" key="1">
    <citation type="submission" date="2020-08" db="EMBL/GenBank/DDBJ databases">
        <authorList>
            <person name="Newling K."/>
            <person name="Davey J."/>
            <person name="Forrester S."/>
        </authorList>
    </citation>
    <scope>NUCLEOTIDE SEQUENCE [LARGE SCALE GENOMIC DNA]</scope>
    <source>
        <strain evidence="4">Crithidia deanei Carvalho (ATCC PRA-265)</strain>
    </source>
</reference>
<dbReference type="EMBL" id="LR877145">
    <property type="protein sequence ID" value="CAD2212994.1"/>
    <property type="molecule type" value="Genomic_DNA"/>
</dbReference>
<sequence length="483" mass="53817">MFTLLECYCNAFFFTPPVFLYLFFRLHFFFPPFLESTNKSMDPIGTPVGQRGGSFETAYAGLTARDVNVLLNTEHPPLCTPQHDGTSHHSSEEMCRMTIFGHDAHLHHLPYHTNQATMPNQFPTYTSYSNASSCVRPTVLGDGRFSDGEGGTQVYNEESPCALPNLSHQLPRHRRDELSDHSDMVNTVTDIESAPRKSYNTTTMNMNGEYPNSARHSSRLSISSAPHPAFSIAVPTNDPIEEEEWEHFSPKTVCAKTLLYSRSSVSFSATGGPTTMIFEGEEEEQQCPYNSSRALDEDEEGLLDQLEGMNMQASPTRKRLAFEEDSSSAFGLSFRQQNGSANPRYDDEQFGGRNHEHFEDLFEMSQGELSLGEAPRTSRVSGVVGPLTGGGGSSQPNGNRFAVNANRKVKSGLELLRSRKRCFDEIEAENHSSHNNSNATVSVTDVCKRFRLELQPPLQMMHPNSLSLTSSAYVTPEPEQRDN</sequence>
<organism evidence="3 4">
    <name type="scientific">Angomonas deanei</name>
    <dbReference type="NCBI Taxonomy" id="59799"/>
    <lineage>
        <taxon>Eukaryota</taxon>
        <taxon>Discoba</taxon>
        <taxon>Euglenozoa</taxon>
        <taxon>Kinetoplastea</taxon>
        <taxon>Metakinetoplastina</taxon>
        <taxon>Trypanosomatida</taxon>
        <taxon>Trypanosomatidae</taxon>
        <taxon>Strigomonadinae</taxon>
        <taxon>Angomonas</taxon>
    </lineage>
</organism>
<keyword evidence="4" id="KW-1185">Reference proteome</keyword>
<evidence type="ECO:0000256" key="2">
    <source>
        <dbReference type="SAM" id="Phobius"/>
    </source>
</evidence>
<evidence type="ECO:0000313" key="3">
    <source>
        <dbReference type="EMBL" id="CAD2212994.1"/>
    </source>
</evidence>
<dbReference type="VEuPathDB" id="TriTrypDB:ADEAN_000043000"/>
<dbReference type="AlphaFoldDB" id="A0A7G2C0Z8"/>
<feature type="transmembrane region" description="Helical" evidence="2">
    <location>
        <begin position="7"/>
        <end position="30"/>
    </location>
</feature>
<keyword evidence="2" id="KW-1133">Transmembrane helix</keyword>
<keyword evidence="2" id="KW-0472">Membrane</keyword>
<keyword evidence="2" id="KW-0812">Transmembrane</keyword>